<keyword evidence="2" id="KW-1185">Reference proteome</keyword>
<dbReference type="EMBL" id="CARXXK010000002">
    <property type="protein sequence ID" value="CAI6354975.1"/>
    <property type="molecule type" value="Genomic_DNA"/>
</dbReference>
<reference evidence="1 2" key="1">
    <citation type="submission" date="2023-01" db="EMBL/GenBank/DDBJ databases">
        <authorList>
            <person name="Whitehead M."/>
        </authorList>
    </citation>
    <scope>NUCLEOTIDE SEQUENCE [LARGE SCALE GENOMIC DNA]</scope>
</reference>
<proteinExistence type="predicted"/>
<gene>
    <name evidence="1" type="ORF">MEUPH1_LOCUS10886</name>
</gene>
<protein>
    <recommendedName>
        <fullName evidence="3">HNH homing endonuclease</fullName>
    </recommendedName>
</protein>
<evidence type="ECO:0008006" key="3">
    <source>
        <dbReference type="Google" id="ProtNLM"/>
    </source>
</evidence>
<name>A0AAV0WG07_9HEMI</name>
<sequence length="119" mass="13885">MPRIRKKRSNRGNDNELMKRAANICIHEQKSERSVAENLIICHVSLNRQIKKFKTSELGDSPPKYGYNPHTIIFNIDQEIMLSNYLKTCADMYFGLSPNDVRKLAFEYAVKLNLKIPHY</sequence>
<organism evidence="1 2">
    <name type="scientific">Macrosiphum euphorbiae</name>
    <name type="common">potato aphid</name>
    <dbReference type="NCBI Taxonomy" id="13131"/>
    <lineage>
        <taxon>Eukaryota</taxon>
        <taxon>Metazoa</taxon>
        <taxon>Ecdysozoa</taxon>
        <taxon>Arthropoda</taxon>
        <taxon>Hexapoda</taxon>
        <taxon>Insecta</taxon>
        <taxon>Pterygota</taxon>
        <taxon>Neoptera</taxon>
        <taxon>Paraneoptera</taxon>
        <taxon>Hemiptera</taxon>
        <taxon>Sternorrhyncha</taxon>
        <taxon>Aphidomorpha</taxon>
        <taxon>Aphidoidea</taxon>
        <taxon>Aphididae</taxon>
        <taxon>Macrosiphini</taxon>
        <taxon>Macrosiphum</taxon>
    </lineage>
</organism>
<dbReference type="Proteomes" id="UP001160148">
    <property type="component" value="Unassembled WGS sequence"/>
</dbReference>
<evidence type="ECO:0000313" key="1">
    <source>
        <dbReference type="EMBL" id="CAI6354975.1"/>
    </source>
</evidence>
<evidence type="ECO:0000313" key="2">
    <source>
        <dbReference type="Proteomes" id="UP001160148"/>
    </source>
</evidence>
<dbReference type="AlphaFoldDB" id="A0AAV0WG07"/>
<comment type="caution">
    <text evidence="1">The sequence shown here is derived from an EMBL/GenBank/DDBJ whole genome shotgun (WGS) entry which is preliminary data.</text>
</comment>
<accession>A0AAV0WG07</accession>